<feature type="compositionally biased region" description="Acidic residues" evidence="4">
    <location>
        <begin position="663"/>
        <end position="704"/>
    </location>
</feature>
<reference evidence="6 7" key="1">
    <citation type="submission" date="2016-02" db="EMBL/GenBank/DDBJ databases">
        <title>Complete genome sequence and transcriptome regulation of the pentose utilising yeast Sugiyamaella lignohabitans.</title>
        <authorList>
            <person name="Bellasio M."/>
            <person name="Peymann A."/>
            <person name="Valli M."/>
            <person name="Sipitzky M."/>
            <person name="Graf A."/>
            <person name="Sauer M."/>
            <person name="Marx H."/>
            <person name="Mattanovich D."/>
        </authorList>
    </citation>
    <scope>NUCLEOTIDE SEQUENCE [LARGE SCALE GENOMIC DNA]</scope>
    <source>
        <strain evidence="6 7">CBS 10342</strain>
    </source>
</reference>
<proteinExistence type="inferred from homology"/>
<dbReference type="Gene3D" id="2.130.10.10">
    <property type="entry name" value="YVTN repeat-like/Quinoprotein amine dehydrogenase"/>
    <property type="match status" value="1"/>
</dbReference>
<evidence type="ECO:0000256" key="2">
    <source>
        <dbReference type="ARBA" id="ARBA00023242"/>
    </source>
</evidence>
<accession>A0A167DGU6</accession>
<keyword evidence="2" id="KW-0539">Nucleus</keyword>
<feature type="domain" description="Small-subunit processome Utp12" evidence="5">
    <location>
        <begin position="485"/>
        <end position="588"/>
    </location>
</feature>
<dbReference type="InterPro" id="IPR052414">
    <property type="entry name" value="U3_snoRNA-assoc_WDR"/>
</dbReference>
<evidence type="ECO:0000313" key="6">
    <source>
        <dbReference type="EMBL" id="ANB12903.1"/>
    </source>
</evidence>
<dbReference type="AlphaFoldDB" id="A0A167DGU6"/>
<organism evidence="6 7">
    <name type="scientific">Sugiyamaella lignohabitans</name>
    <dbReference type="NCBI Taxonomy" id="796027"/>
    <lineage>
        <taxon>Eukaryota</taxon>
        <taxon>Fungi</taxon>
        <taxon>Dikarya</taxon>
        <taxon>Ascomycota</taxon>
        <taxon>Saccharomycotina</taxon>
        <taxon>Dipodascomycetes</taxon>
        <taxon>Dipodascales</taxon>
        <taxon>Trichomonascaceae</taxon>
        <taxon>Sugiyamaella</taxon>
    </lineage>
</organism>
<name>A0A167DGU6_9ASCO</name>
<dbReference type="InterPro" id="IPR007148">
    <property type="entry name" value="SSU_processome_Utp12"/>
</dbReference>
<dbReference type="EMBL" id="CP014501">
    <property type="protein sequence ID" value="ANB12903.1"/>
    <property type="molecule type" value="Genomic_DNA"/>
</dbReference>
<dbReference type="InterPro" id="IPR036322">
    <property type="entry name" value="WD40_repeat_dom_sf"/>
</dbReference>
<dbReference type="PANTHER" id="PTHR44267">
    <property type="entry name" value="WD REPEAT-CONTAINING PROTEIN 43"/>
    <property type="match status" value="1"/>
</dbReference>
<comment type="subcellular location">
    <subcellularLocation>
        <location evidence="1">Nucleus</location>
    </subcellularLocation>
</comment>
<gene>
    <name evidence="6" type="primary">UTP5</name>
    <name evidence="6" type="ORF">AWJ20_1181</name>
</gene>
<dbReference type="GeneID" id="30032955"/>
<dbReference type="KEGG" id="slb:AWJ20_1181"/>
<dbReference type="Proteomes" id="UP000189580">
    <property type="component" value="Chromosome a"/>
</dbReference>
<dbReference type="SUPFAM" id="SSF50978">
    <property type="entry name" value="WD40 repeat-like"/>
    <property type="match status" value="1"/>
</dbReference>
<dbReference type="InterPro" id="IPR001680">
    <property type="entry name" value="WD40_rpt"/>
</dbReference>
<dbReference type="SMART" id="SM00320">
    <property type="entry name" value="WD40"/>
    <property type="match status" value="3"/>
</dbReference>
<keyword evidence="7" id="KW-1185">Reference proteome</keyword>
<dbReference type="PANTHER" id="PTHR44267:SF1">
    <property type="entry name" value="WD REPEAT-CONTAINING PROTEIN 43"/>
    <property type="match status" value="1"/>
</dbReference>
<evidence type="ECO:0000256" key="4">
    <source>
        <dbReference type="SAM" id="MobiDB-lite"/>
    </source>
</evidence>
<evidence type="ECO:0000313" key="7">
    <source>
        <dbReference type="Proteomes" id="UP000189580"/>
    </source>
</evidence>
<protein>
    <submittedName>
        <fullName evidence="6">Utp5p</fullName>
    </submittedName>
</protein>
<feature type="compositionally biased region" description="Acidic residues" evidence="4">
    <location>
        <begin position="418"/>
        <end position="435"/>
    </location>
</feature>
<sequence length="719" mass="78272">MTSESLQVVASSFDQSGQILASVIPSLDIHKLRIHNVSASSNEGSQISEHSFDRGVTVQCLKWISLSKNQPKKKRKRVSGVDNSTNSLEDSLVALGTNNGSILLFSPATGSVVNTLTGGHSLPITGLSTSSTLLLSCDSNGTICEWNINKKSLLRTFTSSEPDVNLVYPGPEDQQLLLASTNVFLVDLASSAASKLPKSAIIKTFPGFVHPVSDVLFPSSNQELFLCSSKNERNISVLSLSGNKPSSILVSQSDVESISLNEDDSALAAINDDGLVEIFTSPLDATNAVAAAGNNSRRSRGKSLTNSTKSSIQIKITRPAPSKELVKVSQVVFHDDHITLNWLENASVPVFEQVRWKDEDGKPLSGLIEITRARRVPGLDDITGKSARGNDKAAPTTYNEATAVVTSGKDVHNLESDKEGDENDDDDEDDDDEETLADRLDALNTTSSDSKLNGSAKSATKSIPKAEFATPGSFAVILNQALRTNDRALLESCLVNRDETMVKVSVQRLDSSLAVTFLERLAEKLARSPSRAGQLNIWIKWVMISHGGYLVTLPNLLKTLSSLHSTVSERVTTLPRLLALQGRLELLNSQMEIRRDLLAESRRAEEDDNEEEDEAAVEYVEEGTYIMNGEEDFDDNDDDEDADDDDEDLVDDISAFTNGTAQDDFEEDIIMGDDDEGYSDLEAVETMAGDDDEDDDEDDEDEIEQLVSKPKKPNGRARR</sequence>
<dbReference type="GO" id="GO:0032040">
    <property type="term" value="C:small-subunit processome"/>
    <property type="evidence" value="ECO:0007669"/>
    <property type="project" value="UniProtKB-ARBA"/>
</dbReference>
<comment type="similarity">
    <text evidence="3">Belongs to the UTP5 family.</text>
</comment>
<evidence type="ECO:0000256" key="3">
    <source>
        <dbReference type="ARBA" id="ARBA00038335"/>
    </source>
</evidence>
<feature type="region of interest" description="Disordered" evidence="4">
    <location>
        <begin position="380"/>
        <end position="461"/>
    </location>
</feature>
<feature type="compositionally biased region" description="Acidic residues" evidence="4">
    <location>
        <begin position="629"/>
        <end position="651"/>
    </location>
</feature>
<evidence type="ECO:0000259" key="5">
    <source>
        <dbReference type="Pfam" id="PF04003"/>
    </source>
</evidence>
<feature type="compositionally biased region" description="Polar residues" evidence="4">
    <location>
        <begin position="443"/>
        <end position="461"/>
    </location>
</feature>
<dbReference type="OrthoDB" id="30195at2759"/>
<dbReference type="InterPro" id="IPR015943">
    <property type="entry name" value="WD40/YVTN_repeat-like_dom_sf"/>
</dbReference>
<feature type="region of interest" description="Disordered" evidence="4">
    <location>
        <begin position="621"/>
        <end position="719"/>
    </location>
</feature>
<dbReference type="RefSeq" id="XP_018735380.1">
    <property type="nucleotide sequence ID" value="XM_018878036.1"/>
</dbReference>
<feature type="compositionally biased region" description="Basic residues" evidence="4">
    <location>
        <begin position="709"/>
        <end position="719"/>
    </location>
</feature>
<dbReference type="GO" id="GO:0000462">
    <property type="term" value="P:maturation of SSU-rRNA from tricistronic rRNA transcript (SSU-rRNA, 5.8S rRNA, LSU-rRNA)"/>
    <property type="evidence" value="ECO:0007669"/>
    <property type="project" value="TreeGrafter"/>
</dbReference>
<dbReference type="Pfam" id="PF04003">
    <property type="entry name" value="Utp12"/>
    <property type="match status" value="1"/>
</dbReference>
<evidence type="ECO:0000256" key="1">
    <source>
        <dbReference type="ARBA" id="ARBA00004123"/>
    </source>
</evidence>